<reference evidence="1" key="1">
    <citation type="submission" date="2023-10" db="EMBL/GenBank/DDBJ databases">
        <authorList>
            <person name="Domelevo Entfellner J.-B."/>
        </authorList>
    </citation>
    <scope>NUCLEOTIDE SEQUENCE</scope>
</reference>
<dbReference type="EMBL" id="OY731403">
    <property type="protein sequence ID" value="CAJ1963567.1"/>
    <property type="molecule type" value="Genomic_DNA"/>
</dbReference>
<gene>
    <name evidence="1" type="ORF">AYBTSS11_LOCUS19842</name>
</gene>
<dbReference type="AlphaFoldDB" id="A0AA86VPH4"/>
<dbReference type="Gramene" id="rna-AYBTSS11_LOCUS19842">
    <property type="protein sequence ID" value="CAJ1963567.1"/>
    <property type="gene ID" value="gene-AYBTSS11_LOCUS19842"/>
</dbReference>
<keyword evidence="2" id="KW-1185">Reference proteome</keyword>
<name>A0AA86VPH4_9FABA</name>
<dbReference type="Proteomes" id="UP001189624">
    <property type="component" value="Chromosome 6"/>
</dbReference>
<protein>
    <submittedName>
        <fullName evidence="1">Uncharacterized protein</fullName>
    </submittedName>
</protein>
<evidence type="ECO:0000313" key="2">
    <source>
        <dbReference type="Proteomes" id="UP001189624"/>
    </source>
</evidence>
<organism evidence="1 2">
    <name type="scientific">Sphenostylis stenocarpa</name>
    <dbReference type="NCBI Taxonomy" id="92480"/>
    <lineage>
        <taxon>Eukaryota</taxon>
        <taxon>Viridiplantae</taxon>
        <taxon>Streptophyta</taxon>
        <taxon>Embryophyta</taxon>
        <taxon>Tracheophyta</taxon>
        <taxon>Spermatophyta</taxon>
        <taxon>Magnoliopsida</taxon>
        <taxon>eudicotyledons</taxon>
        <taxon>Gunneridae</taxon>
        <taxon>Pentapetalae</taxon>
        <taxon>rosids</taxon>
        <taxon>fabids</taxon>
        <taxon>Fabales</taxon>
        <taxon>Fabaceae</taxon>
        <taxon>Papilionoideae</taxon>
        <taxon>50 kb inversion clade</taxon>
        <taxon>NPAAA clade</taxon>
        <taxon>indigoferoid/millettioid clade</taxon>
        <taxon>Phaseoleae</taxon>
        <taxon>Sphenostylis</taxon>
    </lineage>
</organism>
<proteinExistence type="predicted"/>
<sequence length="50" mass="5809">MKEAMFVCFPFHALRCYSSQNTTHLYLSLYTLENHQGTKVGSKTRILWVG</sequence>
<accession>A0AA86VPH4</accession>
<evidence type="ECO:0000313" key="1">
    <source>
        <dbReference type="EMBL" id="CAJ1963567.1"/>
    </source>
</evidence>